<dbReference type="EMBL" id="DS547093">
    <property type="protein sequence ID" value="EDR13471.1"/>
    <property type="molecule type" value="Genomic_DNA"/>
</dbReference>
<dbReference type="GeneID" id="6071607"/>
<accession>B0CW98</accession>
<dbReference type="KEGG" id="lbc:LACBIDRAFT_308432"/>
<name>B0CW98_LACBS</name>
<organism evidence="2">
    <name type="scientific">Laccaria bicolor (strain S238N-H82 / ATCC MYA-4686)</name>
    <name type="common">Bicoloured deceiver</name>
    <name type="synonym">Laccaria laccata var. bicolor</name>
    <dbReference type="NCBI Taxonomy" id="486041"/>
    <lineage>
        <taxon>Eukaryota</taxon>
        <taxon>Fungi</taxon>
        <taxon>Dikarya</taxon>
        <taxon>Basidiomycota</taxon>
        <taxon>Agaricomycotina</taxon>
        <taxon>Agaricomycetes</taxon>
        <taxon>Agaricomycetidae</taxon>
        <taxon>Agaricales</taxon>
        <taxon>Agaricineae</taxon>
        <taxon>Hydnangiaceae</taxon>
        <taxon>Laccaria</taxon>
    </lineage>
</organism>
<evidence type="ECO:0000313" key="2">
    <source>
        <dbReference type="Proteomes" id="UP000001194"/>
    </source>
</evidence>
<gene>
    <name evidence="1" type="ORF">LACBIDRAFT_308432</name>
</gene>
<evidence type="ECO:0000313" key="1">
    <source>
        <dbReference type="EMBL" id="EDR13471.1"/>
    </source>
</evidence>
<dbReference type="RefSeq" id="XP_001875969.1">
    <property type="nucleotide sequence ID" value="XM_001875934.1"/>
</dbReference>
<dbReference type="AlphaFoldDB" id="B0CW98"/>
<dbReference type="HOGENOM" id="CLU_2996851_0_0_1"/>
<dbReference type="Proteomes" id="UP000001194">
    <property type="component" value="Unassembled WGS sequence"/>
</dbReference>
<protein>
    <submittedName>
        <fullName evidence="1">Predicted protein</fullName>
    </submittedName>
</protein>
<reference evidence="1 2" key="1">
    <citation type="journal article" date="2008" name="Nature">
        <title>The genome of Laccaria bicolor provides insights into mycorrhizal symbiosis.</title>
        <authorList>
            <person name="Martin F."/>
            <person name="Aerts A."/>
            <person name="Ahren D."/>
            <person name="Brun A."/>
            <person name="Danchin E.G.J."/>
            <person name="Duchaussoy F."/>
            <person name="Gibon J."/>
            <person name="Kohler A."/>
            <person name="Lindquist E."/>
            <person name="Pereda V."/>
            <person name="Salamov A."/>
            <person name="Shapiro H.J."/>
            <person name="Wuyts J."/>
            <person name="Blaudez D."/>
            <person name="Buee M."/>
            <person name="Brokstein P."/>
            <person name="Canbaeck B."/>
            <person name="Cohen D."/>
            <person name="Courty P.E."/>
            <person name="Coutinho P.M."/>
            <person name="Delaruelle C."/>
            <person name="Detter J.C."/>
            <person name="Deveau A."/>
            <person name="DiFazio S."/>
            <person name="Duplessis S."/>
            <person name="Fraissinet-Tachet L."/>
            <person name="Lucic E."/>
            <person name="Frey-Klett P."/>
            <person name="Fourrey C."/>
            <person name="Feussner I."/>
            <person name="Gay G."/>
            <person name="Grimwood J."/>
            <person name="Hoegger P.J."/>
            <person name="Jain P."/>
            <person name="Kilaru S."/>
            <person name="Labbe J."/>
            <person name="Lin Y.C."/>
            <person name="Legue V."/>
            <person name="Le Tacon F."/>
            <person name="Marmeisse R."/>
            <person name="Melayah D."/>
            <person name="Montanini B."/>
            <person name="Muratet M."/>
            <person name="Nehls U."/>
            <person name="Niculita-Hirzel H."/>
            <person name="Oudot-Le Secq M.P."/>
            <person name="Peter M."/>
            <person name="Quesneville H."/>
            <person name="Rajashekar B."/>
            <person name="Reich M."/>
            <person name="Rouhier N."/>
            <person name="Schmutz J."/>
            <person name="Yin T."/>
            <person name="Chalot M."/>
            <person name="Henrissat B."/>
            <person name="Kuees U."/>
            <person name="Lucas S."/>
            <person name="Van de Peer Y."/>
            <person name="Podila G.K."/>
            <person name="Polle A."/>
            <person name="Pukkila P.J."/>
            <person name="Richardson P.M."/>
            <person name="Rouze P."/>
            <person name="Sanders I.R."/>
            <person name="Stajich J.E."/>
            <person name="Tunlid A."/>
            <person name="Tuskan G."/>
            <person name="Grigoriev I.V."/>
        </authorList>
    </citation>
    <scope>NUCLEOTIDE SEQUENCE [LARGE SCALE GENOMIC DNA]</scope>
    <source>
        <strain evidence="2">S238N-H82 / ATCC MYA-4686</strain>
    </source>
</reference>
<keyword evidence="2" id="KW-1185">Reference proteome</keyword>
<proteinExistence type="predicted"/>
<sequence>MPLTTHVSLVRDALRRSRQDRPTFRRALICMLCRQEVTASILHIVLHPINVACASTV</sequence>
<dbReference type="InParanoid" id="B0CW98"/>